<keyword evidence="3" id="KW-0255">Endonuclease</keyword>
<dbReference type="InterPro" id="IPR055910">
    <property type="entry name" value="DUF7487"/>
</dbReference>
<dbReference type="Pfam" id="PF24308">
    <property type="entry name" value="DUF7487"/>
    <property type="match status" value="1"/>
</dbReference>
<dbReference type="Pfam" id="PF04480">
    <property type="entry name" value="DUF559"/>
    <property type="match status" value="1"/>
</dbReference>
<sequence length="347" mass="40173">MLVPNQIIKTTWMPANHEHYMALGYECTKMRLPLEVKAEELPDGSQAKVRVICDYCGKEIEKTYHSYIEQHSDVTHKDCCKKCKSKKNQEITQILYGVDNIFQLDSVKEKSKQTCLEKYGVENVSQSQEVKEKIFATNMEKYGGKCTLCNPEVKKRAEESCVQHYGVANPFSSVEIQEKIKQTNLERYGEGNIAHTPEIAEKIKQTNLERYGVPYSTQATEVIAKMRESFQKNGSVPSSLMEKEVCKMLAEIYGKDNCTENFALGRISMDCLLNVGNVKIDVEYDGWYWHKNKQEYDKRRNYWVADQGYKILRIRSNNLLPTHEQIKEAVDYLVKDNHTLTYIDLDI</sequence>
<evidence type="ECO:0000259" key="1">
    <source>
        <dbReference type="Pfam" id="PF04480"/>
    </source>
</evidence>
<keyword evidence="3" id="KW-0540">Nuclease</keyword>
<name>A0A8S5SH40_9CAUD</name>
<accession>A0A8S5SH40</accession>
<evidence type="ECO:0000313" key="3">
    <source>
        <dbReference type="EMBL" id="DAF50278.1"/>
    </source>
</evidence>
<feature type="domain" description="DUF559" evidence="1">
    <location>
        <begin position="278"/>
        <end position="330"/>
    </location>
</feature>
<dbReference type="Gene3D" id="3.40.960.10">
    <property type="entry name" value="VSR Endonuclease"/>
    <property type="match status" value="1"/>
</dbReference>
<dbReference type="EMBL" id="BK032595">
    <property type="protein sequence ID" value="DAF50278.1"/>
    <property type="molecule type" value="Genomic_DNA"/>
</dbReference>
<evidence type="ECO:0000259" key="2">
    <source>
        <dbReference type="Pfam" id="PF24308"/>
    </source>
</evidence>
<feature type="domain" description="DUF7487" evidence="2">
    <location>
        <begin position="109"/>
        <end position="233"/>
    </location>
</feature>
<dbReference type="GO" id="GO:0004519">
    <property type="term" value="F:endonuclease activity"/>
    <property type="evidence" value="ECO:0007669"/>
    <property type="project" value="UniProtKB-KW"/>
</dbReference>
<organism evidence="3">
    <name type="scientific">Siphoviridae sp. ctBCr48</name>
    <dbReference type="NCBI Taxonomy" id="2827802"/>
    <lineage>
        <taxon>Viruses</taxon>
        <taxon>Duplodnaviria</taxon>
        <taxon>Heunggongvirae</taxon>
        <taxon>Uroviricota</taxon>
        <taxon>Caudoviricetes</taxon>
    </lineage>
</organism>
<dbReference type="InterPro" id="IPR007569">
    <property type="entry name" value="DUF559"/>
</dbReference>
<protein>
    <submittedName>
        <fullName evidence="3">Endonuclease-like protein</fullName>
    </submittedName>
</protein>
<keyword evidence="3" id="KW-0378">Hydrolase</keyword>
<reference evidence="3" key="1">
    <citation type="journal article" date="2021" name="Proc. Natl. Acad. Sci. U.S.A.">
        <title>A Catalog of Tens of Thousands of Viruses from Human Metagenomes Reveals Hidden Associations with Chronic Diseases.</title>
        <authorList>
            <person name="Tisza M.J."/>
            <person name="Buck C.B."/>
        </authorList>
    </citation>
    <scope>NUCLEOTIDE SEQUENCE</scope>
    <source>
        <strain evidence="3">CtBCr48</strain>
    </source>
</reference>
<proteinExistence type="predicted"/>